<dbReference type="Gene3D" id="3.60.10.10">
    <property type="entry name" value="Endonuclease/exonuclease/phosphatase"/>
    <property type="match status" value="1"/>
</dbReference>
<dbReference type="Pfam" id="PF00078">
    <property type="entry name" value="RVT_1"/>
    <property type="match status" value="1"/>
</dbReference>
<dbReference type="PANTHER" id="PTHR19446">
    <property type="entry name" value="REVERSE TRANSCRIPTASES"/>
    <property type="match status" value="1"/>
</dbReference>
<dbReference type="AlphaFoldDB" id="A0A9P6WZ04"/>
<protein>
    <recommendedName>
        <fullName evidence="1">Reverse transcriptase domain-containing protein</fullName>
    </recommendedName>
</protein>
<feature type="domain" description="Reverse transcriptase" evidence="1">
    <location>
        <begin position="516"/>
        <end position="810"/>
    </location>
</feature>
<dbReference type="PROSITE" id="PS50878">
    <property type="entry name" value="RT_POL"/>
    <property type="match status" value="1"/>
</dbReference>
<dbReference type="Pfam" id="PF03372">
    <property type="entry name" value="Exo_endo_phos"/>
    <property type="match status" value="1"/>
</dbReference>
<dbReference type="InterPro" id="IPR036691">
    <property type="entry name" value="Endo/exonu/phosph_ase_sf"/>
</dbReference>
<comment type="caution">
    <text evidence="2">The sequence shown here is derived from an EMBL/GenBank/DDBJ whole genome shotgun (WGS) entry which is preliminary data.</text>
</comment>
<evidence type="ECO:0000259" key="1">
    <source>
        <dbReference type="PROSITE" id="PS50878"/>
    </source>
</evidence>
<dbReference type="SUPFAM" id="SSF56672">
    <property type="entry name" value="DNA/RNA polymerases"/>
    <property type="match status" value="1"/>
</dbReference>
<gene>
    <name evidence="2" type="ORF">G6F64_011527</name>
</gene>
<dbReference type="GO" id="GO:0003824">
    <property type="term" value="F:catalytic activity"/>
    <property type="evidence" value="ECO:0007669"/>
    <property type="project" value="InterPro"/>
</dbReference>
<dbReference type="EMBL" id="JAANQT010002847">
    <property type="protein sequence ID" value="KAG1301748.1"/>
    <property type="molecule type" value="Genomic_DNA"/>
</dbReference>
<proteinExistence type="predicted"/>
<dbReference type="InterPro" id="IPR005135">
    <property type="entry name" value="Endo/exonuclease/phosphatase"/>
</dbReference>
<evidence type="ECO:0000313" key="3">
    <source>
        <dbReference type="Proteomes" id="UP000716291"/>
    </source>
</evidence>
<accession>A0A9P6WZ04</accession>
<reference evidence="2" key="1">
    <citation type="journal article" date="2020" name="Microb. Genom.">
        <title>Genetic diversity of clinical and environmental Mucorales isolates obtained from an investigation of mucormycosis cases among solid organ transplant recipients.</title>
        <authorList>
            <person name="Nguyen M.H."/>
            <person name="Kaul D."/>
            <person name="Muto C."/>
            <person name="Cheng S.J."/>
            <person name="Richter R.A."/>
            <person name="Bruno V.M."/>
            <person name="Liu G."/>
            <person name="Beyhan S."/>
            <person name="Sundermann A.J."/>
            <person name="Mounaud S."/>
            <person name="Pasculle A.W."/>
            <person name="Nierman W.C."/>
            <person name="Driscoll E."/>
            <person name="Cumbie R."/>
            <person name="Clancy C.J."/>
            <person name="Dupont C.L."/>
        </authorList>
    </citation>
    <scope>NUCLEOTIDE SEQUENCE</scope>
    <source>
        <strain evidence="2">GL11</strain>
    </source>
</reference>
<sequence length="1075" mass="121450">MFTTLMTINSRKAFTLLSLNGNSFFKSSNPSSRQHLIRYIRSYNPTFVALQEIDGSDANNVQHLNILHQQFCSQQSLWTKYCGLLCFDPQYSLTRIPLPEDSRCILAQVSHVTGNMAPFHILVTYAPASSHRARLEFFNTLLTFRQLSPLDPLSCIDRMIIAGDFNYSLPQSSSSQGSRAPERWLQFLQCHFQNVMAELRSLDTATFRRGATTRSTIDYIYLSLDMAINYVDADVDFVNSAWTDHALMSVTLKADLLTDTGPGIWRANPMFTRSKEYRQKLARMLTKLYDQQIAMSSSSPQELWDMVKTKVKHFTRKFGRQHVDWRKQQLMALQRKRQRLLKGKIPSSLLAIHLPRVEQQIQILQEEVTSIAILKAERTWREKGETDAGYLKKSVATRQIQRSIPLLVDPSTDSVCSSRTQMLEVTERFYGDLYSADDICPTSLDEMVTNIHPSCQLSEDDADMMTHPFELSEILDQVKRSPKVSSPGTDGLSYGFLNLIFKHPKYTELILCVFNDALSGSVFPNSWLETCVCLLPKKGDLTLLKNWRPITLINCDAKIFTRLLNSRLVSVASSLISPWQSGFMKGRFIADNGALAQITLEQASLRQPQEIGLLCDQEKAYDRVHPDYLRAVLVRFGFPAQFVSAIVGLFYGTSMRVNVNGYLTLPVSLGRGLRQGDPISPLLFNLAMEPLVKAISQSSDIKGFSAPPLSLSSISAPISGPSGLQPIKVLAYADDLLIYLQDQSDLDEVQRLIQCYNQASNAKMNFDKTVAFSVSGLPHPHWLPALVSHGITKWHDRRSPEPLTYLGYPLAQSTGQRQLYQDQLIAKVSRACDIHKQRNLSVRGRATVLNTLILSTLWHVLRVSWVSQHTLGILRKLCREFLMFRIFPSVSFDVLQLPLTTGGLGILDPTSQQMALQFRWLTPLLQHSYPRSIVSRWIAAHIASISPIALPDHRLPFLFAPVRRGLLHPSRPGICPILFKAFDAMFDPATVSNETNAPFDQQGPIPLHYVLALPLSAVVLWPPEIPIRQQRSFDNLLVQDAFVFDEEISCVRNKTSSSVEHPITIGRNRILKLLR</sequence>
<name>A0A9P6WZ04_RHIOR</name>
<dbReference type="Proteomes" id="UP000716291">
    <property type="component" value="Unassembled WGS sequence"/>
</dbReference>
<dbReference type="InterPro" id="IPR043502">
    <property type="entry name" value="DNA/RNA_pol_sf"/>
</dbReference>
<dbReference type="SUPFAM" id="SSF56219">
    <property type="entry name" value="DNase I-like"/>
    <property type="match status" value="1"/>
</dbReference>
<organism evidence="2 3">
    <name type="scientific">Rhizopus oryzae</name>
    <name type="common">Mucormycosis agent</name>
    <name type="synonym">Rhizopus arrhizus var. delemar</name>
    <dbReference type="NCBI Taxonomy" id="64495"/>
    <lineage>
        <taxon>Eukaryota</taxon>
        <taxon>Fungi</taxon>
        <taxon>Fungi incertae sedis</taxon>
        <taxon>Mucoromycota</taxon>
        <taxon>Mucoromycotina</taxon>
        <taxon>Mucoromycetes</taxon>
        <taxon>Mucorales</taxon>
        <taxon>Mucorineae</taxon>
        <taxon>Rhizopodaceae</taxon>
        <taxon>Rhizopus</taxon>
    </lineage>
</organism>
<dbReference type="InterPro" id="IPR000477">
    <property type="entry name" value="RT_dom"/>
</dbReference>
<dbReference type="CDD" id="cd01650">
    <property type="entry name" value="RT_nLTR_like"/>
    <property type="match status" value="1"/>
</dbReference>
<keyword evidence="3" id="KW-1185">Reference proteome</keyword>
<evidence type="ECO:0000313" key="2">
    <source>
        <dbReference type="EMBL" id="KAG1301748.1"/>
    </source>
</evidence>